<dbReference type="HOGENOM" id="CLU_943595_0_0_1"/>
<feature type="region of interest" description="Disordered" evidence="1">
    <location>
        <begin position="141"/>
        <end position="194"/>
    </location>
</feature>
<name>A0A0B2WU60_METAS</name>
<comment type="caution">
    <text evidence="2">The sequence shown here is derived from an EMBL/GenBank/DDBJ whole genome shotgun (WGS) entry which is preliminary data.</text>
</comment>
<dbReference type="Proteomes" id="UP000030816">
    <property type="component" value="Unassembled WGS sequence"/>
</dbReference>
<dbReference type="RefSeq" id="XP_040680672.1">
    <property type="nucleotide sequence ID" value="XM_040821258.1"/>
</dbReference>
<evidence type="ECO:0000313" key="3">
    <source>
        <dbReference type="Proteomes" id="UP000030816"/>
    </source>
</evidence>
<evidence type="ECO:0000256" key="1">
    <source>
        <dbReference type="SAM" id="MobiDB-lite"/>
    </source>
</evidence>
<proteinExistence type="predicted"/>
<gene>
    <name evidence="2" type="ORF">MAM_02459</name>
</gene>
<evidence type="ECO:0000313" key="2">
    <source>
        <dbReference type="EMBL" id="KHN99606.1"/>
    </source>
</evidence>
<dbReference type="EMBL" id="AZHE01000004">
    <property type="protein sequence ID" value="KHN99606.1"/>
    <property type="molecule type" value="Genomic_DNA"/>
</dbReference>
<reference evidence="2 3" key="1">
    <citation type="journal article" date="2014" name="Proc. Natl. Acad. Sci. U.S.A.">
        <title>Trajectory and genomic determinants of fungal-pathogen speciation and host adaptation.</title>
        <authorList>
            <person name="Hu X."/>
            <person name="Xiao G."/>
            <person name="Zheng P."/>
            <person name="Shang Y."/>
            <person name="Su Y."/>
            <person name="Zhang X."/>
            <person name="Liu X."/>
            <person name="Zhan S."/>
            <person name="St Leger R.J."/>
            <person name="Wang C."/>
        </authorList>
    </citation>
    <scope>NUCLEOTIDE SEQUENCE [LARGE SCALE GENOMIC DNA]</scope>
    <source>
        <strain evidence="2 3">ARSEF 1941</strain>
    </source>
</reference>
<dbReference type="OrthoDB" id="4950117at2759"/>
<sequence>MRVVSLEFYGWTVVGSTIAASAASTPSTINHQNYKHLGTQLLDRPSQPPTHLHQPSKLQTSRYDGLRPPNMRCASIATGVLCLVFVSSAAAQPPRDSPADACCCCDIRSNQISCDRSVSKQDCACAAVVCPANAPTVYRNGRAPPTSAAGALNGPPAQRTRAPVPEKNGVPDIAGAESGSGSGSGSGSDQDAVRLPPFPAVTAEASRAFPPPARVKAEGFVTVTVSATARAKRVPLGCAAPSPAAARQFQCCCCNPGIGKMVCKLREQQDCVCAAVVCPEGAETIHVQPPACTDV</sequence>
<dbReference type="STRING" id="1081103.A0A0B2WU60"/>
<dbReference type="AlphaFoldDB" id="A0A0B2WU60"/>
<protein>
    <submittedName>
        <fullName evidence="2">Uncharacterized protein</fullName>
    </submittedName>
</protein>
<accession>A0A0B2WU60</accession>
<organism evidence="2 3">
    <name type="scientific">Metarhizium album (strain ARSEF 1941)</name>
    <dbReference type="NCBI Taxonomy" id="1081103"/>
    <lineage>
        <taxon>Eukaryota</taxon>
        <taxon>Fungi</taxon>
        <taxon>Dikarya</taxon>
        <taxon>Ascomycota</taxon>
        <taxon>Pezizomycotina</taxon>
        <taxon>Sordariomycetes</taxon>
        <taxon>Hypocreomycetidae</taxon>
        <taxon>Hypocreales</taxon>
        <taxon>Clavicipitaceae</taxon>
        <taxon>Metarhizium</taxon>
    </lineage>
</organism>
<feature type="region of interest" description="Disordered" evidence="1">
    <location>
        <begin position="41"/>
        <end position="61"/>
    </location>
</feature>
<keyword evidence="3" id="KW-1185">Reference proteome</keyword>
<dbReference type="GeneID" id="63736914"/>